<protein>
    <submittedName>
        <fullName evidence="1">Uncharacterized protein</fullName>
    </submittedName>
</protein>
<organism evidence="1">
    <name type="scientific">Athelia psychrophila</name>
    <dbReference type="NCBI Taxonomy" id="1759441"/>
    <lineage>
        <taxon>Eukaryota</taxon>
        <taxon>Fungi</taxon>
        <taxon>Dikarya</taxon>
        <taxon>Basidiomycota</taxon>
        <taxon>Agaricomycotina</taxon>
        <taxon>Agaricomycetes</taxon>
        <taxon>Agaricomycetidae</taxon>
        <taxon>Atheliales</taxon>
        <taxon>Atheliaceae</taxon>
        <taxon>Athelia</taxon>
    </lineage>
</organism>
<dbReference type="EMBL" id="KV417553">
    <property type="protein sequence ID" value="KZP20702.1"/>
    <property type="molecule type" value="Genomic_DNA"/>
</dbReference>
<dbReference type="OrthoDB" id="28755at2759"/>
<dbReference type="PANTHER" id="PTHR37490:SF1">
    <property type="entry name" value="GLYCOSYLTRANSFERASE 2-LIKE DOMAIN-CONTAINING PROTEIN"/>
    <property type="match status" value="1"/>
</dbReference>
<reference evidence="1" key="1">
    <citation type="journal article" date="2016" name="Mol. Biol. Evol.">
        <title>Comparative Genomics of Early-Diverging Mushroom-Forming Fungi Provides Insights into the Origins of Lignocellulose Decay Capabilities.</title>
        <authorList>
            <person name="Nagy L.G."/>
            <person name="Riley R."/>
            <person name="Tritt A."/>
            <person name="Adam C."/>
            <person name="Daum C."/>
            <person name="Floudas D."/>
            <person name="Sun H."/>
            <person name="Yadav J.S."/>
            <person name="Pangilinan J."/>
            <person name="Larsson K.H."/>
            <person name="Matsuura K."/>
            <person name="Barry K."/>
            <person name="Labutti K."/>
            <person name="Kuo R."/>
            <person name="Ohm R.A."/>
            <person name="Bhattacharya S.S."/>
            <person name="Shirouzu T."/>
            <person name="Yoshinaga Y."/>
            <person name="Martin F.M."/>
            <person name="Grigoriev I.V."/>
            <person name="Hibbett D.S."/>
        </authorList>
    </citation>
    <scope>NUCLEOTIDE SEQUENCE [LARGE SCALE GENOMIC DNA]</scope>
    <source>
        <strain evidence="1">CBS 109695</strain>
    </source>
</reference>
<dbReference type="PANTHER" id="PTHR37490">
    <property type="entry name" value="EXPRESSED PROTEIN"/>
    <property type="match status" value="1"/>
</dbReference>
<dbReference type="AlphaFoldDB" id="A0A166JBV1"/>
<sequence length="321" mass="36858">MLVLVAQQSGLLPYRPSFDRLAGFAKSPPLLPGTVTRRHRLPRTAYEASPLLSPTGDIKSPARPQLEVVFAYYAEPLEGLPVIINDITREVNWWNTKVTAYHKGLGDLHSPRNTSARAVQAEILTDFVAKTGVDEVVPLENIGREGATYLRHILHHWDDLAYQTIFLQGHVVFEDEFWERLKLINERVGFMRLALPSSGPEPSRLTHIYIQLWALPDDKPYPDEPLLATYHGQFIVSRERIRRHPKHKYEKLLSILEAPLDDPIHNEGWGYKDTPESPANPFFGHSLERAWTLIFECDDPLIERDCWMSNPVSDRCYCEDF</sequence>
<gene>
    <name evidence="1" type="ORF">FIBSPDRAFT_741950</name>
</gene>
<proteinExistence type="predicted"/>
<evidence type="ECO:0000313" key="1">
    <source>
        <dbReference type="EMBL" id="KZP20702.1"/>
    </source>
</evidence>
<dbReference type="STRING" id="436010.A0A166JBV1"/>
<accession>A0A166JBV1</accession>
<name>A0A166JBV1_9AGAM</name>